<evidence type="ECO:0008006" key="3">
    <source>
        <dbReference type="Google" id="ProtNLM"/>
    </source>
</evidence>
<proteinExistence type="predicted"/>
<gene>
    <name evidence="1" type="ORF">IW261DRAFT_1508619</name>
</gene>
<dbReference type="Proteomes" id="UP001175227">
    <property type="component" value="Unassembled WGS sequence"/>
</dbReference>
<dbReference type="AlphaFoldDB" id="A0AA39T8V8"/>
<evidence type="ECO:0000313" key="1">
    <source>
        <dbReference type="EMBL" id="KAK0472241.1"/>
    </source>
</evidence>
<sequence>MGCFNCITFSFDRVGMQDEINHNAFADLDYWNLPEVTLTAHDESRRAESVPVSKQESHTGRVLPSCVANTPCIDLYEACKEFVTENRDLGTAYAYLRPHLHDFIVNGHVSNARKASEDDTEMRQNMLVKRKILDGHVPPRRIWDLHANRVVPWWVARKIPWAISHAWVKDTDLRSEMTPINEKEWPVPMPKDADLNLIRIEMLNLGAEYIWLDVLCLRQKGPRGDNPCRKPSKEECGCRECLRQKEWKVDLPTIGWIYHRADLVVYYFSGLGLPLSFKSGDFESERCWFNRGWTLQEIRDNFRIAGETCDTGDGGARLMDKGKKKRHKFRKCNQIKRMWRSKRMIDDQPISAGPNNDNMFLTMDMRNLLKKKFASVRQIQRQESIFPILSQMQRRKSTNPVDKVAGLIYLFYSQYIPTYDADQSAEDAWTELVSVTQDWFRADLFFLYPGTGNGNKFWHPSWKQVMTETLPNSSLNKDLYTIKVYRTKKGGDKYHGLRIDSCTVEGLGAKSYPVMPRRGELHLNYGLKKHTFKIIAHHEYLIPDGKYTLIGTSKHSSTMEGVVWVVGKTEVLGKKFRKVSVVSMADKQQEENLWKIEAHKNTATFLL</sequence>
<reference evidence="1" key="1">
    <citation type="submission" date="2023-06" db="EMBL/GenBank/DDBJ databases">
        <authorList>
            <consortium name="Lawrence Berkeley National Laboratory"/>
            <person name="Ahrendt S."/>
            <person name="Sahu N."/>
            <person name="Indic B."/>
            <person name="Wong-Bajracharya J."/>
            <person name="Merenyi Z."/>
            <person name="Ke H.-M."/>
            <person name="Monk M."/>
            <person name="Kocsube S."/>
            <person name="Drula E."/>
            <person name="Lipzen A."/>
            <person name="Balint B."/>
            <person name="Henrissat B."/>
            <person name="Andreopoulos B."/>
            <person name="Martin F.M."/>
            <person name="Harder C.B."/>
            <person name="Rigling D."/>
            <person name="Ford K.L."/>
            <person name="Foster G.D."/>
            <person name="Pangilinan J."/>
            <person name="Papanicolaou A."/>
            <person name="Barry K."/>
            <person name="LaButti K."/>
            <person name="Viragh M."/>
            <person name="Koriabine M."/>
            <person name="Yan M."/>
            <person name="Riley R."/>
            <person name="Champramary S."/>
            <person name="Plett K.L."/>
            <person name="Tsai I.J."/>
            <person name="Slot J."/>
            <person name="Sipos G."/>
            <person name="Plett J."/>
            <person name="Nagy L.G."/>
            <person name="Grigoriev I.V."/>
        </authorList>
    </citation>
    <scope>NUCLEOTIDE SEQUENCE</scope>
    <source>
        <strain evidence="1">ICMP 16352</strain>
    </source>
</reference>
<comment type="caution">
    <text evidence="1">The sequence shown here is derived from an EMBL/GenBank/DDBJ whole genome shotgun (WGS) entry which is preliminary data.</text>
</comment>
<dbReference type="EMBL" id="JAUEPR010000042">
    <property type="protein sequence ID" value="KAK0472241.1"/>
    <property type="molecule type" value="Genomic_DNA"/>
</dbReference>
<protein>
    <recommendedName>
        <fullName evidence="3">Heterokaryon incompatibility domain-containing protein</fullName>
    </recommendedName>
</protein>
<name>A0AA39T8V8_9AGAR</name>
<organism evidence="1 2">
    <name type="scientific">Armillaria novae-zelandiae</name>
    <dbReference type="NCBI Taxonomy" id="153914"/>
    <lineage>
        <taxon>Eukaryota</taxon>
        <taxon>Fungi</taxon>
        <taxon>Dikarya</taxon>
        <taxon>Basidiomycota</taxon>
        <taxon>Agaricomycotina</taxon>
        <taxon>Agaricomycetes</taxon>
        <taxon>Agaricomycetidae</taxon>
        <taxon>Agaricales</taxon>
        <taxon>Marasmiineae</taxon>
        <taxon>Physalacriaceae</taxon>
        <taxon>Armillaria</taxon>
    </lineage>
</organism>
<accession>A0AA39T8V8</accession>
<evidence type="ECO:0000313" key="2">
    <source>
        <dbReference type="Proteomes" id="UP001175227"/>
    </source>
</evidence>
<keyword evidence="2" id="KW-1185">Reference proteome</keyword>